<dbReference type="InterPro" id="IPR050121">
    <property type="entry name" value="Cytochrome_P450_monoxygenase"/>
</dbReference>
<dbReference type="Pfam" id="PF00067">
    <property type="entry name" value="p450"/>
    <property type="match status" value="1"/>
</dbReference>
<dbReference type="OrthoDB" id="3934656at2759"/>
<keyword evidence="7" id="KW-0472">Membrane</keyword>
<dbReference type="GO" id="GO:0004497">
    <property type="term" value="F:monooxygenase activity"/>
    <property type="evidence" value="ECO:0007669"/>
    <property type="project" value="UniProtKB-KW"/>
</dbReference>
<feature type="non-terminal residue" evidence="8">
    <location>
        <position position="408"/>
    </location>
</feature>
<dbReference type="GO" id="GO:0016705">
    <property type="term" value="F:oxidoreductase activity, acting on paired donors, with incorporation or reduction of molecular oxygen"/>
    <property type="evidence" value="ECO:0007669"/>
    <property type="project" value="InterPro"/>
</dbReference>
<evidence type="ECO:0000256" key="4">
    <source>
        <dbReference type="ARBA" id="ARBA00023002"/>
    </source>
</evidence>
<dbReference type="Gene3D" id="1.10.630.10">
    <property type="entry name" value="Cytochrome P450"/>
    <property type="match status" value="1"/>
</dbReference>
<dbReference type="GO" id="GO:0005506">
    <property type="term" value="F:iron ion binding"/>
    <property type="evidence" value="ECO:0007669"/>
    <property type="project" value="InterPro"/>
</dbReference>
<dbReference type="PANTHER" id="PTHR24305:SF235">
    <property type="entry name" value="CYTOCHROME P450 MONOOXYGENASE APDB-RELATED"/>
    <property type="match status" value="1"/>
</dbReference>
<keyword evidence="7" id="KW-0812">Transmembrane</keyword>
<accession>A0A5N7BFF7</accession>
<evidence type="ECO:0000256" key="6">
    <source>
        <dbReference type="ARBA" id="ARBA00023033"/>
    </source>
</evidence>
<dbReference type="EMBL" id="ML736180">
    <property type="protein sequence ID" value="KAE8380515.1"/>
    <property type="molecule type" value="Genomic_DNA"/>
</dbReference>
<reference evidence="8 9" key="1">
    <citation type="submission" date="2019-04" db="EMBL/GenBank/DDBJ databases">
        <title>Friends and foes A comparative genomics studyof 23 Aspergillus species from section Flavi.</title>
        <authorList>
            <consortium name="DOE Joint Genome Institute"/>
            <person name="Kjaerbolling I."/>
            <person name="Vesth T."/>
            <person name="Frisvad J.C."/>
            <person name="Nybo J.L."/>
            <person name="Theobald S."/>
            <person name="Kildgaard S."/>
            <person name="Isbrandt T."/>
            <person name="Kuo A."/>
            <person name="Sato A."/>
            <person name="Lyhne E.K."/>
            <person name="Kogle M.E."/>
            <person name="Wiebenga A."/>
            <person name="Kun R.S."/>
            <person name="Lubbers R.J."/>
            <person name="Makela M.R."/>
            <person name="Barry K."/>
            <person name="Chovatia M."/>
            <person name="Clum A."/>
            <person name="Daum C."/>
            <person name="Haridas S."/>
            <person name="He G."/>
            <person name="LaButti K."/>
            <person name="Lipzen A."/>
            <person name="Mondo S."/>
            <person name="Riley R."/>
            <person name="Salamov A."/>
            <person name="Simmons B.A."/>
            <person name="Magnuson J.K."/>
            <person name="Henrissat B."/>
            <person name="Mortensen U.H."/>
            <person name="Larsen T.O."/>
            <person name="Devries R.P."/>
            <person name="Grigoriev I.V."/>
            <person name="Machida M."/>
            <person name="Baker S.E."/>
            <person name="Andersen M.R."/>
        </authorList>
    </citation>
    <scope>NUCLEOTIDE SEQUENCE [LARGE SCALE GENOMIC DNA]</scope>
    <source>
        <strain evidence="8 9">IBT 29228</strain>
    </source>
</reference>
<sequence length="408" mass="45684">MNSERDRSQDSQSDTITNYIYHIMVLSTIFVVAQFALAASVAYVIYQCYFHPLACYPGPLLARFTNLWRLFTFFGGQLHLTEQHLHDKYGHVVRVAPNWLSFSDLQDFDAIYGFNKSVEKDDFYVFGRPHDNRVRSIFALKADAEHRQRRRKVVGPALTSAKIARYESVITKHVDLFFTRAEAESSSRQGGTMTTVNLAPLAHRFTTDVTVELIYGPGTVSHPYTDSAAGAMMCSVMRMLSKMAWSFSLCPSYGWIMNSRLVGTVLRKLTVNKQGGPTGMMALRALSYPMIFQRPGQISLPVQPGLVKSWLEVPLDDASRMTPDEVYSEALNMVFAGPGSVAAALTAMVYQLGTREGQVWQEKLRKEADIGVLPFSLELQAVVKETLRHCASFPTAFPRVIRPGAQTV</sequence>
<keyword evidence="5" id="KW-0408">Iron</keyword>
<keyword evidence="4" id="KW-0560">Oxidoreductase</keyword>
<organism evidence="8 9">
    <name type="scientific">Aspergillus bertholletiae</name>
    <dbReference type="NCBI Taxonomy" id="1226010"/>
    <lineage>
        <taxon>Eukaryota</taxon>
        <taxon>Fungi</taxon>
        <taxon>Dikarya</taxon>
        <taxon>Ascomycota</taxon>
        <taxon>Pezizomycotina</taxon>
        <taxon>Eurotiomycetes</taxon>
        <taxon>Eurotiomycetidae</taxon>
        <taxon>Eurotiales</taxon>
        <taxon>Aspergillaceae</taxon>
        <taxon>Aspergillus</taxon>
        <taxon>Aspergillus subgen. Circumdati</taxon>
    </lineage>
</organism>
<evidence type="ECO:0000256" key="5">
    <source>
        <dbReference type="ARBA" id="ARBA00023004"/>
    </source>
</evidence>
<dbReference type="InterPro" id="IPR036396">
    <property type="entry name" value="Cyt_P450_sf"/>
</dbReference>
<dbReference type="GO" id="GO:0020037">
    <property type="term" value="F:heme binding"/>
    <property type="evidence" value="ECO:0007669"/>
    <property type="project" value="InterPro"/>
</dbReference>
<evidence type="ECO:0000256" key="2">
    <source>
        <dbReference type="ARBA" id="ARBA00010617"/>
    </source>
</evidence>
<proteinExistence type="inferred from homology"/>
<evidence type="ECO:0000313" key="9">
    <source>
        <dbReference type="Proteomes" id="UP000326198"/>
    </source>
</evidence>
<feature type="transmembrane region" description="Helical" evidence="7">
    <location>
        <begin position="20"/>
        <end position="46"/>
    </location>
</feature>
<keyword evidence="6" id="KW-0503">Monooxygenase</keyword>
<dbReference type="Proteomes" id="UP000326198">
    <property type="component" value="Unassembled WGS sequence"/>
</dbReference>
<dbReference type="PANTHER" id="PTHR24305">
    <property type="entry name" value="CYTOCHROME P450"/>
    <property type="match status" value="1"/>
</dbReference>
<evidence type="ECO:0000256" key="7">
    <source>
        <dbReference type="SAM" id="Phobius"/>
    </source>
</evidence>
<protein>
    <submittedName>
        <fullName evidence="8">Cytochrome P450</fullName>
    </submittedName>
</protein>
<keyword evidence="7" id="KW-1133">Transmembrane helix</keyword>
<comment type="similarity">
    <text evidence="2">Belongs to the cytochrome P450 family.</text>
</comment>
<dbReference type="GO" id="GO:0044550">
    <property type="term" value="P:secondary metabolite biosynthetic process"/>
    <property type="evidence" value="ECO:0007669"/>
    <property type="project" value="UniProtKB-ARBA"/>
</dbReference>
<dbReference type="InterPro" id="IPR001128">
    <property type="entry name" value="Cyt_P450"/>
</dbReference>
<dbReference type="AlphaFoldDB" id="A0A5N7BFF7"/>
<gene>
    <name evidence="8" type="ORF">BDV26DRAFT_257154</name>
</gene>
<keyword evidence="3" id="KW-0479">Metal-binding</keyword>
<evidence type="ECO:0000313" key="8">
    <source>
        <dbReference type="EMBL" id="KAE8380515.1"/>
    </source>
</evidence>
<name>A0A5N7BFF7_9EURO</name>
<evidence type="ECO:0000256" key="1">
    <source>
        <dbReference type="ARBA" id="ARBA00001971"/>
    </source>
</evidence>
<comment type="cofactor">
    <cofactor evidence="1">
        <name>heme</name>
        <dbReference type="ChEBI" id="CHEBI:30413"/>
    </cofactor>
</comment>
<keyword evidence="9" id="KW-1185">Reference proteome</keyword>
<dbReference type="SUPFAM" id="SSF48264">
    <property type="entry name" value="Cytochrome P450"/>
    <property type="match status" value="1"/>
</dbReference>
<evidence type="ECO:0000256" key="3">
    <source>
        <dbReference type="ARBA" id="ARBA00022723"/>
    </source>
</evidence>